<dbReference type="InterPro" id="IPR023365">
    <property type="entry name" value="Sortase_dom-sf"/>
</dbReference>
<proteinExistence type="predicted"/>
<evidence type="ECO:0000256" key="1">
    <source>
        <dbReference type="ARBA" id="ARBA00022801"/>
    </source>
</evidence>
<evidence type="ECO:0008006" key="5">
    <source>
        <dbReference type="Google" id="ProtNLM"/>
    </source>
</evidence>
<dbReference type="RefSeq" id="WP_204021603.1">
    <property type="nucleotide sequence ID" value="NZ_BOOW01000007.1"/>
</dbReference>
<comment type="caution">
    <text evidence="3">The sequence shown here is derived from an EMBL/GenBank/DDBJ whole genome shotgun (WGS) entry which is preliminary data.</text>
</comment>
<organism evidence="3 4">
    <name type="scientific">Sinosporangium siamense</name>
    <dbReference type="NCBI Taxonomy" id="1367973"/>
    <lineage>
        <taxon>Bacteria</taxon>
        <taxon>Bacillati</taxon>
        <taxon>Actinomycetota</taxon>
        <taxon>Actinomycetes</taxon>
        <taxon>Streptosporangiales</taxon>
        <taxon>Streptosporangiaceae</taxon>
        <taxon>Sinosporangium</taxon>
    </lineage>
</organism>
<dbReference type="Gene3D" id="2.40.260.10">
    <property type="entry name" value="Sortase"/>
    <property type="match status" value="1"/>
</dbReference>
<dbReference type="InterPro" id="IPR042001">
    <property type="entry name" value="Sortase_F"/>
</dbReference>
<name>A0A919V6C6_9ACTN</name>
<feature type="active site" description="Proton donor/acceptor" evidence="2">
    <location>
        <position position="93"/>
    </location>
</feature>
<dbReference type="EMBL" id="BOOW01000007">
    <property type="protein sequence ID" value="GII90827.1"/>
    <property type="molecule type" value="Genomic_DNA"/>
</dbReference>
<evidence type="ECO:0000313" key="4">
    <source>
        <dbReference type="Proteomes" id="UP000606172"/>
    </source>
</evidence>
<dbReference type="Proteomes" id="UP000606172">
    <property type="component" value="Unassembled WGS sequence"/>
</dbReference>
<accession>A0A919V6C6</accession>
<evidence type="ECO:0000256" key="2">
    <source>
        <dbReference type="PIRSR" id="PIRSR605754-1"/>
    </source>
</evidence>
<protein>
    <recommendedName>
        <fullName evidence="5">Class F sortase</fullName>
    </recommendedName>
</protein>
<dbReference type="AlphaFoldDB" id="A0A919V6C6"/>
<dbReference type="NCBIfam" id="NF033748">
    <property type="entry name" value="class_F_sortase"/>
    <property type="match status" value="1"/>
</dbReference>
<keyword evidence="1" id="KW-0378">Hydrolase</keyword>
<dbReference type="Pfam" id="PF04203">
    <property type="entry name" value="Sortase"/>
    <property type="match status" value="1"/>
</dbReference>
<keyword evidence="4" id="KW-1185">Reference proteome</keyword>
<dbReference type="NCBIfam" id="TIGR01076">
    <property type="entry name" value="sortase_fam"/>
    <property type="match status" value="1"/>
</dbReference>
<dbReference type="GO" id="GO:0016787">
    <property type="term" value="F:hydrolase activity"/>
    <property type="evidence" value="ECO:0007669"/>
    <property type="project" value="UniProtKB-KW"/>
</dbReference>
<dbReference type="CDD" id="cd05829">
    <property type="entry name" value="Sortase_F"/>
    <property type="match status" value="1"/>
</dbReference>
<dbReference type="SUPFAM" id="SSF63817">
    <property type="entry name" value="Sortase"/>
    <property type="match status" value="1"/>
</dbReference>
<sequence>MADSSGRRRFVIAAVITGAVLFAVGRTSTDSEDDVVPEQVDIPSIEVDAPLMELGMTKGGDVELPPYEEPKMAGWFKHSAVPGDEGASVIIGHVDTKTEPAVFFKLKQLKKGQIVRVKRSDGKTAEYRVESLEQIDKNKFPTKRVYLGEGLRLITCGGPFDWKSREYRDNVIVYASLVRPVRASAG</sequence>
<gene>
    <name evidence="3" type="ORF">Ssi02_10580</name>
</gene>
<reference evidence="3" key="1">
    <citation type="submission" date="2021-01" db="EMBL/GenBank/DDBJ databases">
        <title>Whole genome shotgun sequence of Sinosporangium siamense NBRC 109515.</title>
        <authorList>
            <person name="Komaki H."/>
            <person name="Tamura T."/>
        </authorList>
    </citation>
    <scope>NUCLEOTIDE SEQUENCE</scope>
    <source>
        <strain evidence="3">NBRC 109515</strain>
    </source>
</reference>
<feature type="active site" description="Acyl-thioester intermediate" evidence="2">
    <location>
        <position position="156"/>
    </location>
</feature>
<evidence type="ECO:0000313" key="3">
    <source>
        <dbReference type="EMBL" id="GII90827.1"/>
    </source>
</evidence>
<dbReference type="InterPro" id="IPR005754">
    <property type="entry name" value="Sortase"/>
</dbReference>